<evidence type="ECO:0000256" key="4">
    <source>
        <dbReference type="SAM" id="SignalP"/>
    </source>
</evidence>
<dbReference type="PIRSF" id="PIRSF004846">
    <property type="entry name" value="ModA"/>
    <property type="match status" value="1"/>
</dbReference>
<evidence type="ECO:0000256" key="3">
    <source>
        <dbReference type="ARBA" id="ARBA00022729"/>
    </source>
</evidence>
<dbReference type="InterPro" id="IPR006311">
    <property type="entry name" value="TAT_signal"/>
</dbReference>
<dbReference type="GO" id="GO:0015689">
    <property type="term" value="P:molybdate ion transport"/>
    <property type="evidence" value="ECO:0007669"/>
    <property type="project" value="InterPro"/>
</dbReference>
<dbReference type="PANTHER" id="PTHR30632">
    <property type="entry name" value="MOLYBDATE-BINDING PERIPLASMIC PROTEIN"/>
    <property type="match status" value="1"/>
</dbReference>
<sequence>MPRRRALLALAAAAATSSPAWAESRPPTIAAASDLHFAIEELAAAFRSAGHGTVRVTLGSSGHLTRQIERGAPFELFLSADESFVARLAERGLTRDGGTLYAVGRIVLFAPDGAPFEADGALDGLAAAVASGRVSRFAIASPEHAPYGRAANQALTSRGLWEALRPALVFGENVAQAAQFAASGNAEGGIISHSFALAPPIARLGRFALIPEAWHEPLRQRMVLLRGAGPVAERFFAFLQEEPARAILARHGFTRPGA</sequence>
<dbReference type="Pfam" id="PF13531">
    <property type="entry name" value="SBP_bac_11"/>
    <property type="match status" value="1"/>
</dbReference>
<comment type="similarity">
    <text evidence="1">Belongs to the bacterial solute-binding protein ModA family.</text>
</comment>
<dbReference type="RefSeq" id="WP_218287043.1">
    <property type="nucleotide sequence ID" value="NZ_CP076448.1"/>
</dbReference>
<keyword evidence="2" id="KW-0479">Metal-binding</keyword>
<name>A0A975U4R5_9PROT</name>
<reference evidence="5" key="1">
    <citation type="submission" date="2021-06" db="EMBL/GenBank/DDBJ databases">
        <title>Elioraea tepida, sp. nov., a moderately thermophilic aerobic anoxygenic phototrophic bacterium isolated from an alkaline siliceous hot spring mat community in Yellowstone National Park, WY, USA.</title>
        <authorList>
            <person name="Saini M.K."/>
            <person name="Yoshida S."/>
            <person name="Sebastian A."/>
            <person name="Hirose S."/>
            <person name="Hara E."/>
            <person name="Tamaki H."/>
            <person name="Soulier N.T."/>
            <person name="Albert I."/>
            <person name="Hanada S."/>
            <person name="Bryant D.A."/>
            <person name="Tank M."/>
        </authorList>
    </citation>
    <scope>NUCLEOTIDE SEQUENCE</scope>
    <source>
        <strain evidence="5">MS-P2</strain>
    </source>
</reference>
<dbReference type="AlphaFoldDB" id="A0A975U4R5"/>
<organism evidence="5 6">
    <name type="scientific">Elioraea tepida</name>
    <dbReference type="NCBI Taxonomy" id="2843330"/>
    <lineage>
        <taxon>Bacteria</taxon>
        <taxon>Pseudomonadati</taxon>
        <taxon>Pseudomonadota</taxon>
        <taxon>Alphaproteobacteria</taxon>
        <taxon>Acetobacterales</taxon>
        <taxon>Elioraeaceae</taxon>
        <taxon>Elioraea</taxon>
    </lineage>
</organism>
<dbReference type="KEGG" id="elio:KO353_07320"/>
<keyword evidence="6" id="KW-1185">Reference proteome</keyword>
<dbReference type="NCBIfam" id="TIGR01256">
    <property type="entry name" value="modA"/>
    <property type="match status" value="1"/>
</dbReference>
<dbReference type="CDD" id="cd13539">
    <property type="entry name" value="PBP2_AvModA"/>
    <property type="match status" value="1"/>
</dbReference>
<dbReference type="PANTHER" id="PTHR30632:SF14">
    <property type="entry name" value="TUNGSTATE_MOLYBDATE_CHROMATE-BINDING PROTEIN MODA"/>
    <property type="match status" value="1"/>
</dbReference>
<keyword evidence="3 4" id="KW-0732">Signal</keyword>
<evidence type="ECO:0000313" key="6">
    <source>
        <dbReference type="Proteomes" id="UP000694001"/>
    </source>
</evidence>
<evidence type="ECO:0000256" key="1">
    <source>
        <dbReference type="ARBA" id="ARBA00009175"/>
    </source>
</evidence>
<dbReference type="Proteomes" id="UP000694001">
    <property type="component" value="Chromosome"/>
</dbReference>
<protein>
    <submittedName>
        <fullName evidence="5">Molybdate ABC transporter substrate-binding protein</fullName>
    </submittedName>
</protein>
<feature type="chain" id="PRO_5038054053" evidence="4">
    <location>
        <begin position="23"/>
        <end position="258"/>
    </location>
</feature>
<dbReference type="InterPro" id="IPR044084">
    <property type="entry name" value="AvModA-like_subst-bd"/>
</dbReference>
<evidence type="ECO:0000256" key="2">
    <source>
        <dbReference type="ARBA" id="ARBA00022723"/>
    </source>
</evidence>
<dbReference type="InterPro" id="IPR005950">
    <property type="entry name" value="ModA"/>
</dbReference>
<dbReference type="GO" id="GO:0046872">
    <property type="term" value="F:metal ion binding"/>
    <property type="evidence" value="ECO:0007669"/>
    <property type="project" value="UniProtKB-KW"/>
</dbReference>
<proteinExistence type="inferred from homology"/>
<dbReference type="PROSITE" id="PS51318">
    <property type="entry name" value="TAT"/>
    <property type="match status" value="1"/>
</dbReference>
<dbReference type="InterPro" id="IPR050682">
    <property type="entry name" value="ModA/WtpA"/>
</dbReference>
<feature type="signal peptide" evidence="4">
    <location>
        <begin position="1"/>
        <end position="22"/>
    </location>
</feature>
<dbReference type="EMBL" id="CP076448">
    <property type="protein sequence ID" value="QXM25992.1"/>
    <property type="molecule type" value="Genomic_DNA"/>
</dbReference>
<gene>
    <name evidence="5" type="primary">modA</name>
    <name evidence="5" type="ORF">KO353_07320</name>
</gene>
<evidence type="ECO:0000313" key="5">
    <source>
        <dbReference type="EMBL" id="QXM25992.1"/>
    </source>
</evidence>
<accession>A0A975U4R5</accession>
<dbReference type="GO" id="GO:0030973">
    <property type="term" value="F:molybdate ion binding"/>
    <property type="evidence" value="ECO:0007669"/>
    <property type="project" value="InterPro"/>
</dbReference>